<accession>A0A6I3S769</accession>
<name>A0A6I3S769_9BURK</name>
<dbReference type="Pfam" id="PF00034">
    <property type="entry name" value="Cytochrom_C"/>
    <property type="match status" value="1"/>
</dbReference>
<dbReference type="RefSeq" id="WP_118631983.1">
    <property type="nucleotide sequence ID" value="NZ_CAJUON010000012.1"/>
</dbReference>
<protein>
    <submittedName>
        <fullName evidence="4">C-type cytochrome</fullName>
    </submittedName>
</protein>
<dbReference type="InterPro" id="IPR009056">
    <property type="entry name" value="Cyt_c-like_dom"/>
</dbReference>
<evidence type="ECO:0000256" key="2">
    <source>
        <dbReference type="ARBA" id="ARBA00022723"/>
    </source>
</evidence>
<dbReference type="GO" id="GO:0046872">
    <property type="term" value="F:metal ion binding"/>
    <property type="evidence" value="ECO:0007669"/>
    <property type="project" value="UniProtKB-KW"/>
</dbReference>
<dbReference type="AlphaFoldDB" id="A0A6I3S769"/>
<dbReference type="EMBL" id="WNCL01000010">
    <property type="protein sequence ID" value="MTU42909.1"/>
    <property type="molecule type" value="Genomic_DNA"/>
</dbReference>
<evidence type="ECO:0000313" key="5">
    <source>
        <dbReference type="Proteomes" id="UP000462362"/>
    </source>
</evidence>
<keyword evidence="1" id="KW-0349">Heme</keyword>
<dbReference type="Gene3D" id="1.10.760.10">
    <property type="entry name" value="Cytochrome c-like domain"/>
    <property type="match status" value="1"/>
</dbReference>
<dbReference type="GO" id="GO:0009055">
    <property type="term" value="F:electron transfer activity"/>
    <property type="evidence" value="ECO:0007669"/>
    <property type="project" value="InterPro"/>
</dbReference>
<dbReference type="InterPro" id="IPR036909">
    <property type="entry name" value="Cyt_c-like_dom_sf"/>
</dbReference>
<evidence type="ECO:0000256" key="1">
    <source>
        <dbReference type="ARBA" id="ARBA00022617"/>
    </source>
</evidence>
<keyword evidence="3" id="KW-0408">Iron</keyword>
<organism evidence="4 5">
    <name type="scientific">Parasutterella excrementihominis</name>
    <dbReference type="NCBI Taxonomy" id="487175"/>
    <lineage>
        <taxon>Bacteria</taxon>
        <taxon>Pseudomonadati</taxon>
        <taxon>Pseudomonadota</taxon>
        <taxon>Betaproteobacteria</taxon>
        <taxon>Burkholderiales</taxon>
        <taxon>Sutterellaceae</taxon>
        <taxon>Parasutterella</taxon>
    </lineage>
</organism>
<evidence type="ECO:0000313" key="4">
    <source>
        <dbReference type="EMBL" id="MTU42909.1"/>
    </source>
</evidence>
<dbReference type="PROSITE" id="PS51007">
    <property type="entry name" value="CYTC"/>
    <property type="match status" value="1"/>
</dbReference>
<reference evidence="4 5" key="1">
    <citation type="journal article" date="2019" name="Nat. Med.">
        <title>A library of human gut bacterial isolates paired with longitudinal multiomics data enables mechanistic microbiome research.</title>
        <authorList>
            <person name="Poyet M."/>
            <person name="Groussin M."/>
            <person name="Gibbons S.M."/>
            <person name="Avila-Pacheco J."/>
            <person name="Jiang X."/>
            <person name="Kearney S.M."/>
            <person name="Perrotta A.R."/>
            <person name="Berdy B."/>
            <person name="Zhao S."/>
            <person name="Lieberman T.D."/>
            <person name="Swanson P.K."/>
            <person name="Smith M."/>
            <person name="Roesemann S."/>
            <person name="Alexander J.E."/>
            <person name="Rich S.A."/>
            <person name="Livny J."/>
            <person name="Vlamakis H."/>
            <person name="Clish C."/>
            <person name="Bullock K."/>
            <person name="Deik A."/>
            <person name="Scott J."/>
            <person name="Pierce K.A."/>
            <person name="Xavier R.J."/>
            <person name="Alm E.J."/>
        </authorList>
    </citation>
    <scope>NUCLEOTIDE SEQUENCE [LARGE SCALE GENOMIC DNA]</scope>
    <source>
        <strain evidence="4 5">BIOML-A2</strain>
    </source>
</reference>
<gene>
    <name evidence="4" type="ORF">GMD42_04610</name>
</gene>
<proteinExistence type="predicted"/>
<dbReference type="GO" id="GO:0020037">
    <property type="term" value="F:heme binding"/>
    <property type="evidence" value="ECO:0007669"/>
    <property type="project" value="InterPro"/>
</dbReference>
<sequence length="175" mass="19214">MKSRTLIATIGTVAALCIVGWMIYDGTQVAEVKTARVKLQPDQPASTVQKNTAAKVQAQPIVSNAAKSQALLKDKELPKTASADPDKSKKLNFVVPQENLSHLYIVKCSACHGKDGNGPVGPSIAGKSYEYNIKKLQEYKENKVQNTMMEDLLTRTPNEELEQLAKEISQFKPRS</sequence>
<dbReference type="Proteomes" id="UP000462362">
    <property type="component" value="Unassembled WGS sequence"/>
</dbReference>
<dbReference type="SUPFAM" id="SSF46626">
    <property type="entry name" value="Cytochrome c"/>
    <property type="match status" value="1"/>
</dbReference>
<keyword evidence="2" id="KW-0479">Metal-binding</keyword>
<comment type="caution">
    <text evidence="4">The sequence shown here is derived from an EMBL/GenBank/DDBJ whole genome shotgun (WGS) entry which is preliminary data.</text>
</comment>
<evidence type="ECO:0000256" key="3">
    <source>
        <dbReference type="ARBA" id="ARBA00023004"/>
    </source>
</evidence>